<organism evidence="2 3">
    <name type="scientific">Methylocystis rosea</name>
    <dbReference type="NCBI Taxonomy" id="173366"/>
    <lineage>
        <taxon>Bacteria</taxon>
        <taxon>Pseudomonadati</taxon>
        <taxon>Pseudomonadota</taxon>
        <taxon>Alphaproteobacteria</taxon>
        <taxon>Hyphomicrobiales</taxon>
        <taxon>Methylocystaceae</taxon>
        <taxon>Methylocystis</taxon>
    </lineage>
</organism>
<dbReference type="AlphaFoldDB" id="A0A3G8M8C2"/>
<sequence>MAEPFATKDDVQARYPSDAALLCADETTREPDWARFDAALADVSMEIRIILQARYTRAQLNDLDAESLGALKLFAIDMAMYRVAVTFARSTEEIKTRYDIAVTRLEGVASGKKGSLTFNSSGSGSVDGAPTTGSPGEAIVVAPERQFSRASMRDW</sequence>
<dbReference type="RefSeq" id="WP_124739747.1">
    <property type="nucleotide sequence ID" value="NZ_CP034086.1"/>
</dbReference>
<dbReference type="KEGG" id="mros:EHO51_16240"/>
<evidence type="ECO:0000256" key="1">
    <source>
        <dbReference type="SAM" id="MobiDB-lite"/>
    </source>
</evidence>
<dbReference type="Proteomes" id="UP000273982">
    <property type="component" value="Chromosome"/>
</dbReference>
<proteinExistence type="predicted"/>
<dbReference type="EMBL" id="CP034086">
    <property type="protein sequence ID" value="AZG78156.1"/>
    <property type="molecule type" value="Genomic_DNA"/>
</dbReference>
<reference evidence="2 3" key="1">
    <citation type="submission" date="2018-11" db="EMBL/GenBank/DDBJ databases">
        <title>Genome squencing of methanotrophic bacteria isolated from alkaline groundwater in Korea.</title>
        <authorList>
            <person name="Nguyen L.N."/>
        </authorList>
    </citation>
    <scope>NUCLEOTIDE SEQUENCE [LARGE SCALE GENOMIC DNA]</scope>
    <source>
        <strain evidence="2 3">GW6</strain>
    </source>
</reference>
<evidence type="ECO:0000313" key="3">
    <source>
        <dbReference type="Proteomes" id="UP000273982"/>
    </source>
</evidence>
<feature type="region of interest" description="Disordered" evidence="1">
    <location>
        <begin position="119"/>
        <end position="138"/>
    </location>
</feature>
<evidence type="ECO:0000313" key="2">
    <source>
        <dbReference type="EMBL" id="AZG78156.1"/>
    </source>
</evidence>
<dbReference type="InterPro" id="IPR009752">
    <property type="entry name" value="Phage_Mu_GpJ"/>
</dbReference>
<gene>
    <name evidence="2" type="ORF">EHO51_16240</name>
</gene>
<name>A0A3G8M8C2_9HYPH</name>
<accession>A0A3G8M8C2</accession>
<protein>
    <submittedName>
        <fullName evidence="2">DUF1320 domain-containing protein</fullName>
    </submittedName>
</protein>
<dbReference type="Pfam" id="PF07030">
    <property type="entry name" value="Phage_Mu_Gp36"/>
    <property type="match status" value="1"/>
</dbReference>